<dbReference type="GO" id="GO:0005829">
    <property type="term" value="C:cytosol"/>
    <property type="evidence" value="ECO:0007669"/>
    <property type="project" value="TreeGrafter"/>
</dbReference>
<evidence type="ECO:0000256" key="2">
    <source>
        <dbReference type="ARBA" id="ARBA00022553"/>
    </source>
</evidence>
<evidence type="ECO:0000256" key="3">
    <source>
        <dbReference type="ARBA" id="ARBA00023012"/>
    </source>
</evidence>
<dbReference type="Gene3D" id="3.40.50.2300">
    <property type="match status" value="1"/>
</dbReference>
<evidence type="ECO:0000259" key="10">
    <source>
        <dbReference type="PROSITE" id="PS51755"/>
    </source>
</evidence>
<feature type="modified residue" description="4-aspartylphosphate" evidence="7">
    <location>
        <position position="73"/>
    </location>
</feature>
<dbReference type="FunFam" id="1.10.10.10:FF:000018">
    <property type="entry name" value="DNA-binding response regulator ResD"/>
    <property type="match status" value="1"/>
</dbReference>
<accession>A0A366JTT6</accession>
<dbReference type="PANTHER" id="PTHR48111">
    <property type="entry name" value="REGULATOR OF RPOS"/>
    <property type="match status" value="1"/>
</dbReference>
<dbReference type="InterPro" id="IPR039420">
    <property type="entry name" value="WalR-like"/>
</dbReference>
<organism evidence="11 12">
    <name type="scientific">Cytobacillus firmus</name>
    <name type="common">Bacillus firmus</name>
    <dbReference type="NCBI Taxonomy" id="1399"/>
    <lineage>
        <taxon>Bacteria</taxon>
        <taxon>Bacillati</taxon>
        <taxon>Bacillota</taxon>
        <taxon>Bacilli</taxon>
        <taxon>Bacillales</taxon>
        <taxon>Bacillaceae</taxon>
        <taxon>Cytobacillus</taxon>
    </lineage>
</organism>
<dbReference type="Gene3D" id="1.10.10.10">
    <property type="entry name" value="Winged helix-like DNA-binding domain superfamily/Winged helix DNA-binding domain"/>
    <property type="match status" value="1"/>
</dbReference>
<dbReference type="GO" id="GO:0006355">
    <property type="term" value="P:regulation of DNA-templated transcription"/>
    <property type="evidence" value="ECO:0007669"/>
    <property type="project" value="InterPro"/>
</dbReference>
<proteinExistence type="predicted"/>
<keyword evidence="2 7" id="KW-0597">Phosphoprotein</keyword>
<feature type="DNA-binding region" description="OmpR/PhoB-type" evidence="8">
    <location>
        <begin position="149"/>
        <end position="248"/>
    </location>
</feature>
<feature type="domain" description="OmpR/PhoB-type" evidence="10">
    <location>
        <begin position="149"/>
        <end position="248"/>
    </location>
</feature>
<dbReference type="SUPFAM" id="SSF46894">
    <property type="entry name" value="C-terminal effector domain of the bipartite response regulators"/>
    <property type="match status" value="1"/>
</dbReference>
<dbReference type="InterPro" id="IPR001789">
    <property type="entry name" value="Sig_transdc_resp-reg_receiver"/>
</dbReference>
<dbReference type="PROSITE" id="PS50110">
    <property type="entry name" value="RESPONSE_REGULATORY"/>
    <property type="match status" value="1"/>
</dbReference>
<dbReference type="GO" id="GO:0032993">
    <property type="term" value="C:protein-DNA complex"/>
    <property type="evidence" value="ECO:0007669"/>
    <property type="project" value="TreeGrafter"/>
</dbReference>
<dbReference type="GO" id="GO:0000156">
    <property type="term" value="F:phosphorelay response regulator activity"/>
    <property type="evidence" value="ECO:0007669"/>
    <property type="project" value="TreeGrafter"/>
</dbReference>
<evidence type="ECO:0000256" key="6">
    <source>
        <dbReference type="ARBA" id="ARBA00023163"/>
    </source>
</evidence>
<feature type="domain" description="Response regulatory" evidence="9">
    <location>
        <begin position="24"/>
        <end position="137"/>
    </location>
</feature>
<comment type="caution">
    <text evidence="11">The sequence shown here is derived from an EMBL/GenBank/DDBJ whole genome shotgun (WGS) entry which is preliminary data.</text>
</comment>
<evidence type="ECO:0000256" key="4">
    <source>
        <dbReference type="ARBA" id="ARBA00023015"/>
    </source>
</evidence>
<dbReference type="CDD" id="cd00383">
    <property type="entry name" value="trans_reg_C"/>
    <property type="match status" value="1"/>
</dbReference>
<dbReference type="InterPro" id="IPR001867">
    <property type="entry name" value="OmpR/PhoB-type_DNA-bd"/>
</dbReference>
<dbReference type="PANTHER" id="PTHR48111:SF21">
    <property type="entry name" value="DNA-BINDING DUAL MASTER TRANSCRIPTIONAL REGULATOR RPAA"/>
    <property type="match status" value="1"/>
</dbReference>
<evidence type="ECO:0000256" key="5">
    <source>
        <dbReference type="ARBA" id="ARBA00023125"/>
    </source>
</evidence>
<dbReference type="SMART" id="SM00448">
    <property type="entry name" value="REC"/>
    <property type="match status" value="1"/>
</dbReference>
<dbReference type="InterPro" id="IPR011006">
    <property type="entry name" value="CheY-like_superfamily"/>
</dbReference>
<evidence type="ECO:0000313" key="11">
    <source>
        <dbReference type="EMBL" id="RBP92377.1"/>
    </source>
</evidence>
<dbReference type="Pfam" id="PF00072">
    <property type="entry name" value="Response_reg"/>
    <property type="match status" value="1"/>
</dbReference>
<reference evidence="11 12" key="1">
    <citation type="submission" date="2018-06" db="EMBL/GenBank/DDBJ databases">
        <title>Freshwater and sediment microbial communities from various areas in North America, analyzing microbe dynamics in response to fracking.</title>
        <authorList>
            <person name="Lamendella R."/>
        </authorList>
    </citation>
    <scope>NUCLEOTIDE SEQUENCE [LARGE SCALE GENOMIC DNA]</scope>
    <source>
        <strain evidence="11 12">14_TX</strain>
    </source>
</reference>
<dbReference type="Gene3D" id="6.10.250.690">
    <property type="match status" value="1"/>
</dbReference>
<gene>
    <name evidence="11" type="ORF">DFO70_107312</name>
</gene>
<dbReference type="InterPro" id="IPR016032">
    <property type="entry name" value="Sig_transdc_resp-reg_C-effctor"/>
</dbReference>
<dbReference type="AlphaFoldDB" id="A0A366JTT6"/>
<keyword evidence="4" id="KW-0805">Transcription regulation</keyword>
<keyword evidence="3" id="KW-0902">Two-component regulatory system</keyword>
<evidence type="ECO:0000256" key="8">
    <source>
        <dbReference type="PROSITE-ProRule" id="PRU01091"/>
    </source>
</evidence>
<dbReference type="FunFam" id="3.40.50.2300:FF:000001">
    <property type="entry name" value="DNA-binding response regulator PhoB"/>
    <property type="match status" value="1"/>
</dbReference>
<dbReference type="PROSITE" id="PS51755">
    <property type="entry name" value="OMPR_PHOB"/>
    <property type="match status" value="1"/>
</dbReference>
<protein>
    <submittedName>
        <fullName evidence="11">DNA-binding response OmpR family regulator</fullName>
    </submittedName>
</protein>
<name>A0A366JTT6_CYTFI</name>
<sequence>MKKNTHFDYIKKRRLFEDGDGKMKILVVEDNESVCSMLEMFFMKEGYQGVFVHDGQQGFEHFNKERWDLLIVDWMLPIMDGVTLCRKVRELSKVPIIMLTAKDSESDQVLGLEMGADDYVTKPFSPLTLMARIKAVTRRFQAEAGSVDESHYVASEYFKISKESREAYYNGQLLKNLTPKEFDLLYYLVKHPKQVFTREQLLDSVWGYQFYGDERTVDVHIKRLRKKIGTDEQPFIHTVWGVGYKFDETAADNES</sequence>
<dbReference type="Proteomes" id="UP000252731">
    <property type="component" value="Unassembled WGS sequence"/>
</dbReference>
<dbReference type="InterPro" id="IPR036388">
    <property type="entry name" value="WH-like_DNA-bd_sf"/>
</dbReference>
<comment type="subcellular location">
    <subcellularLocation>
        <location evidence="1">Cytoplasm</location>
    </subcellularLocation>
</comment>
<evidence type="ECO:0000256" key="1">
    <source>
        <dbReference type="ARBA" id="ARBA00004496"/>
    </source>
</evidence>
<dbReference type="SMART" id="SM00862">
    <property type="entry name" value="Trans_reg_C"/>
    <property type="match status" value="1"/>
</dbReference>
<evidence type="ECO:0000256" key="7">
    <source>
        <dbReference type="PROSITE-ProRule" id="PRU00169"/>
    </source>
</evidence>
<evidence type="ECO:0000259" key="9">
    <source>
        <dbReference type="PROSITE" id="PS50110"/>
    </source>
</evidence>
<dbReference type="CDD" id="cd17574">
    <property type="entry name" value="REC_OmpR"/>
    <property type="match status" value="1"/>
</dbReference>
<dbReference type="EMBL" id="QNSF01000007">
    <property type="protein sequence ID" value="RBP92377.1"/>
    <property type="molecule type" value="Genomic_DNA"/>
</dbReference>
<evidence type="ECO:0000313" key="12">
    <source>
        <dbReference type="Proteomes" id="UP000252731"/>
    </source>
</evidence>
<dbReference type="GO" id="GO:0000976">
    <property type="term" value="F:transcription cis-regulatory region binding"/>
    <property type="evidence" value="ECO:0007669"/>
    <property type="project" value="TreeGrafter"/>
</dbReference>
<keyword evidence="5 8" id="KW-0238">DNA-binding</keyword>
<keyword evidence="6" id="KW-0804">Transcription</keyword>
<dbReference type="STRING" id="1399.VL14_08325"/>
<keyword evidence="12" id="KW-1185">Reference proteome</keyword>
<dbReference type="SUPFAM" id="SSF52172">
    <property type="entry name" value="CheY-like"/>
    <property type="match status" value="1"/>
</dbReference>
<dbReference type="Pfam" id="PF00486">
    <property type="entry name" value="Trans_reg_C"/>
    <property type="match status" value="1"/>
</dbReference>